<dbReference type="AlphaFoldDB" id="A0AAF0CSH4"/>
<keyword evidence="3" id="KW-1185">Reference proteome</keyword>
<name>A0AAF0CSH4_9BACT</name>
<feature type="signal peptide" evidence="1">
    <location>
        <begin position="1"/>
        <end position="21"/>
    </location>
</feature>
<dbReference type="EMBL" id="CP119075">
    <property type="protein sequence ID" value="WED67225.1"/>
    <property type="molecule type" value="Genomic_DNA"/>
</dbReference>
<reference evidence="2" key="1">
    <citation type="submission" date="2023-03" db="EMBL/GenBank/DDBJ databases">
        <title>Lomoglobus Profundus gen. nov., sp. nov., a novel member of the phylum Verrucomicrobia, isolated from deep-marine sediment of South China Sea.</title>
        <authorList>
            <person name="Ahmad T."/>
            <person name="Ishaq S.E."/>
            <person name="Wang F."/>
        </authorList>
    </citation>
    <scope>NUCLEOTIDE SEQUENCE</scope>
    <source>
        <strain evidence="2">LMO-M01</strain>
    </source>
</reference>
<dbReference type="KEGG" id="slom:PXH66_10210"/>
<gene>
    <name evidence="2" type="ORF">PXH66_10210</name>
</gene>
<evidence type="ECO:0000256" key="1">
    <source>
        <dbReference type="SAM" id="SignalP"/>
    </source>
</evidence>
<sequence>MKKTQLLAALLSLSVASAAFAEFEAVHTFETGGTDGITFGTSPIIADGGNGSITVIDDPYEAGNKVLELTPGVFANGTDTNNTWFDLPFPAIAGKGTVYTRIAKKGDIVDIVIGTTHVAVPAAYGDFSSIFRIEADTIIDYHDGSYTEVAGSSTEAGKWYELWIVIDTPANTYDLWVKGGNVYPTATKIASGADFRSNSTDAQNRFYARMTAGSALSPKAIDNMLFDDIYVDLSGENISTPGSTPVGTTPDGNIGSVGTGYLANIATRAFAGTGDQVLTAGFVIRDNPRRVLIRGVGPTLGGFGVAGTIVDPTISVFPGGGTEAIFTNDNWGDSSVAAEITSSASTLGAFPLDAGSADAAMVVTLNPGSYTVQVGSATAGGTGVALIEVYEVR</sequence>
<feature type="chain" id="PRO_5042095222" evidence="1">
    <location>
        <begin position="22"/>
        <end position="393"/>
    </location>
</feature>
<evidence type="ECO:0000313" key="2">
    <source>
        <dbReference type="EMBL" id="WED67225.1"/>
    </source>
</evidence>
<dbReference type="RefSeq" id="WP_330931488.1">
    <property type="nucleotide sequence ID" value="NZ_CP119075.1"/>
</dbReference>
<evidence type="ECO:0000313" key="3">
    <source>
        <dbReference type="Proteomes" id="UP001218638"/>
    </source>
</evidence>
<accession>A0AAF0CSH4</accession>
<dbReference type="Proteomes" id="UP001218638">
    <property type="component" value="Chromosome"/>
</dbReference>
<organism evidence="2 3">
    <name type="scientific">Synoicihabitans lomoniglobus</name>
    <dbReference type="NCBI Taxonomy" id="2909285"/>
    <lineage>
        <taxon>Bacteria</taxon>
        <taxon>Pseudomonadati</taxon>
        <taxon>Verrucomicrobiota</taxon>
        <taxon>Opitutia</taxon>
        <taxon>Opitutales</taxon>
        <taxon>Opitutaceae</taxon>
        <taxon>Synoicihabitans</taxon>
    </lineage>
</organism>
<keyword evidence="1" id="KW-0732">Signal</keyword>
<proteinExistence type="predicted"/>
<protein>
    <submittedName>
        <fullName evidence="2">Uncharacterized protein</fullName>
    </submittedName>
</protein>